<dbReference type="InterPro" id="IPR000587">
    <property type="entry name" value="Creatinase_N"/>
</dbReference>
<dbReference type="RefSeq" id="WP_338181168.1">
    <property type="nucleotide sequence ID" value="NZ_JAEKNQ010000053.1"/>
</dbReference>
<dbReference type="InterPro" id="IPR000994">
    <property type="entry name" value="Pept_M24"/>
</dbReference>
<dbReference type="Pfam" id="PF01321">
    <property type="entry name" value="Creatinase_N"/>
    <property type="match status" value="1"/>
</dbReference>
<dbReference type="GO" id="GO:0008235">
    <property type="term" value="F:metalloexopeptidase activity"/>
    <property type="evidence" value="ECO:0007669"/>
    <property type="project" value="UniProtKB-ARBA"/>
</dbReference>
<dbReference type="SUPFAM" id="SSF55920">
    <property type="entry name" value="Creatinase/aminopeptidase"/>
    <property type="match status" value="1"/>
</dbReference>
<evidence type="ECO:0000259" key="2">
    <source>
        <dbReference type="Pfam" id="PF01321"/>
    </source>
</evidence>
<dbReference type="InterPro" id="IPR050659">
    <property type="entry name" value="Peptidase_M24B"/>
</dbReference>
<dbReference type="AlphaFoldDB" id="A0A934N7V9"/>
<dbReference type="Gene3D" id="3.90.230.10">
    <property type="entry name" value="Creatinase/methionine aminopeptidase superfamily"/>
    <property type="match status" value="1"/>
</dbReference>
<dbReference type="InterPro" id="IPR029149">
    <property type="entry name" value="Creatin/AminoP/Spt16_N"/>
</dbReference>
<dbReference type="InterPro" id="IPR036005">
    <property type="entry name" value="Creatinase/aminopeptidase-like"/>
</dbReference>
<dbReference type="Gene3D" id="3.40.350.10">
    <property type="entry name" value="Creatinase/prolidase N-terminal domain"/>
    <property type="match status" value="1"/>
</dbReference>
<dbReference type="PRINTS" id="PR00599">
    <property type="entry name" value="MAPEPTIDASE"/>
</dbReference>
<evidence type="ECO:0000313" key="4">
    <source>
        <dbReference type="Proteomes" id="UP000620075"/>
    </source>
</evidence>
<dbReference type="SUPFAM" id="SSF53092">
    <property type="entry name" value="Creatinase/prolidase N-terminal domain"/>
    <property type="match status" value="1"/>
</dbReference>
<gene>
    <name evidence="3" type="ORF">JF888_13050</name>
</gene>
<dbReference type="PANTHER" id="PTHR46112">
    <property type="entry name" value="AMINOPEPTIDASE"/>
    <property type="match status" value="1"/>
</dbReference>
<dbReference type="GO" id="GO:0004177">
    <property type="term" value="F:aminopeptidase activity"/>
    <property type="evidence" value="ECO:0007669"/>
    <property type="project" value="UniProtKB-KW"/>
</dbReference>
<reference evidence="3 4" key="1">
    <citation type="submission" date="2020-10" db="EMBL/GenBank/DDBJ databases">
        <title>Ca. Dormibacterota MAGs.</title>
        <authorList>
            <person name="Montgomery K."/>
        </authorList>
    </citation>
    <scope>NUCLEOTIDE SEQUENCE [LARGE SCALE GENOMIC DNA]</scope>
    <source>
        <strain evidence="3">SC8811_S16_3</strain>
    </source>
</reference>
<dbReference type="EMBL" id="JAEKNQ010000053">
    <property type="protein sequence ID" value="MBJ7604100.1"/>
    <property type="molecule type" value="Genomic_DNA"/>
</dbReference>
<dbReference type="PANTHER" id="PTHR46112:SF3">
    <property type="entry name" value="AMINOPEPTIDASE YPDF"/>
    <property type="match status" value="1"/>
</dbReference>
<dbReference type="Proteomes" id="UP000620075">
    <property type="component" value="Unassembled WGS sequence"/>
</dbReference>
<evidence type="ECO:0000313" key="3">
    <source>
        <dbReference type="EMBL" id="MBJ7604100.1"/>
    </source>
</evidence>
<feature type="domain" description="Creatinase N-terminal" evidence="2">
    <location>
        <begin position="2"/>
        <end position="130"/>
    </location>
</feature>
<organism evidence="3 4">
    <name type="scientific">Candidatus Dormiibacter inghamiae</name>
    <dbReference type="NCBI Taxonomy" id="3127013"/>
    <lineage>
        <taxon>Bacteria</taxon>
        <taxon>Bacillati</taxon>
        <taxon>Candidatus Dormiibacterota</taxon>
        <taxon>Candidatus Dormibacteria</taxon>
        <taxon>Candidatus Dormibacterales</taxon>
        <taxon>Candidatus Dormibacteraceae</taxon>
        <taxon>Candidatus Dormiibacter</taxon>
    </lineage>
</organism>
<keyword evidence="3" id="KW-0031">Aminopeptidase</keyword>
<evidence type="ECO:0000259" key="1">
    <source>
        <dbReference type="Pfam" id="PF00557"/>
    </source>
</evidence>
<protein>
    <submittedName>
        <fullName evidence="3">Aminopeptidase P family protein</fullName>
    </submittedName>
</protein>
<dbReference type="InterPro" id="IPR001714">
    <property type="entry name" value="Pept_M24_MAP"/>
</dbReference>
<dbReference type="Pfam" id="PF00557">
    <property type="entry name" value="Peptidase_M24"/>
    <property type="match status" value="1"/>
</dbReference>
<keyword evidence="3" id="KW-0378">Hydrolase</keyword>
<name>A0A934N7V9_9BACT</name>
<proteinExistence type="predicted"/>
<feature type="domain" description="Peptidase M24" evidence="1">
    <location>
        <begin position="139"/>
        <end position="339"/>
    </location>
</feature>
<accession>A0A934N7V9</accession>
<sequence>MLDRLRTWLRAESVGAAFLTDPISIAYLTGLRLNPHERLYGLAVTATGATVVLPALEEARARSVVRGAALLPWPDGSDPWAGVPRALAGIGDRLAVEKAHLSLANWEKLRDLTGASEAVDIGPTLTRFRASKSPQELAALERAAQLTDLVSEAIWERLHEGMTEVEMARALEAVMSELGTSAAFGSIALSGPNSALPHGRQTSRRLQRGDLVLLDFGASHEGYAADVTRVGVVGPPSSEQTELHALVLAAHDAAIAAVEPGLTAGELDQIARAKIGAGGHADHFNHRLGHGLGLETHEHPSLDPGSLTVLEEGMVITIEPGVYLPGWGGIRIEDDVVVEAGGARLLTQADRSLRTIQ</sequence>
<comment type="caution">
    <text evidence="3">The sequence shown here is derived from an EMBL/GenBank/DDBJ whole genome shotgun (WGS) entry which is preliminary data.</text>
</comment>
<keyword evidence="3" id="KW-0645">Protease</keyword>